<reference evidence="2 3" key="1">
    <citation type="submission" date="2024-05" db="EMBL/GenBank/DDBJ databases">
        <title>Culex pipiens pipiens assembly and annotation.</title>
        <authorList>
            <person name="Alout H."/>
            <person name="Durand T."/>
        </authorList>
    </citation>
    <scope>NUCLEOTIDE SEQUENCE [LARGE SCALE GENOMIC DNA]</scope>
    <source>
        <strain evidence="2">HA-2024</strain>
        <tissue evidence="2">Whole body</tissue>
    </source>
</reference>
<evidence type="ECO:0000313" key="3">
    <source>
        <dbReference type="Proteomes" id="UP001562425"/>
    </source>
</evidence>
<dbReference type="AlphaFoldDB" id="A0ABD1DYB8"/>
<accession>A0ABD1DYB8</accession>
<sequence length="214" mass="23776">MVVPLKFQIVVIVPVMAPSMESLDVISKRIDNLYQLVGSAPVGDASGQAENLTDSVLSAASFLPSASTGHLADGSARDSILEVFKRKDELETYLDPSYLDEKQDIKAKEIYINTIANDLAGTFETLQKIKTLEPTLGAEYFRNLPDVSDQLSTMTTATAEQTRANEELEKSMVALMQRYNEIQTGLKDSLKGMNDRLDQLEQRLVDKKREDKDV</sequence>
<proteinExistence type="predicted"/>
<dbReference type="InterPro" id="IPR009991">
    <property type="entry name" value="DCTN3"/>
</dbReference>
<keyword evidence="1" id="KW-0175">Coiled coil</keyword>
<feature type="coiled-coil region" evidence="1">
    <location>
        <begin position="183"/>
        <end position="210"/>
    </location>
</feature>
<gene>
    <name evidence="2" type="ORF">pipiens_018735</name>
</gene>
<comment type="caution">
    <text evidence="2">The sequence shown here is derived from an EMBL/GenBank/DDBJ whole genome shotgun (WGS) entry which is preliminary data.</text>
</comment>
<dbReference type="Proteomes" id="UP001562425">
    <property type="component" value="Unassembled WGS sequence"/>
</dbReference>
<protein>
    <submittedName>
        <fullName evidence="2">Uncharacterized protein</fullName>
    </submittedName>
</protein>
<dbReference type="PANTHER" id="PTHR28360:SF1">
    <property type="entry name" value="DYNACTIN SUBUNIT 3"/>
    <property type="match status" value="1"/>
</dbReference>
<organism evidence="2 3">
    <name type="scientific">Culex pipiens pipiens</name>
    <name type="common">Northern house mosquito</name>
    <dbReference type="NCBI Taxonomy" id="38569"/>
    <lineage>
        <taxon>Eukaryota</taxon>
        <taxon>Metazoa</taxon>
        <taxon>Ecdysozoa</taxon>
        <taxon>Arthropoda</taxon>
        <taxon>Hexapoda</taxon>
        <taxon>Insecta</taxon>
        <taxon>Pterygota</taxon>
        <taxon>Neoptera</taxon>
        <taxon>Endopterygota</taxon>
        <taxon>Diptera</taxon>
        <taxon>Nematocera</taxon>
        <taxon>Culicoidea</taxon>
        <taxon>Culicidae</taxon>
        <taxon>Culicinae</taxon>
        <taxon>Culicini</taxon>
        <taxon>Culex</taxon>
        <taxon>Culex</taxon>
    </lineage>
</organism>
<evidence type="ECO:0000313" key="2">
    <source>
        <dbReference type="EMBL" id="KAL1404745.1"/>
    </source>
</evidence>
<name>A0ABD1DYB8_CULPP</name>
<dbReference type="EMBL" id="JBEHCU010000062">
    <property type="protein sequence ID" value="KAL1404745.1"/>
    <property type="molecule type" value="Genomic_DNA"/>
</dbReference>
<evidence type="ECO:0000256" key="1">
    <source>
        <dbReference type="SAM" id="Coils"/>
    </source>
</evidence>
<dbReference type="PANTHER" id="PTHR28360">
    <property type="entry name" value="DYNACTIN SUBUNIT 3"/>
    <property type="match status" value="1"/>
</dbReference>
<keyword evidence="3" id="KW-1185">Reference proteome</keyword>
<dbReference type="Pfam" id="PF07426">
    <property type="entry name" value="Dynactin_p22"/>
    <property type="match status" value="1"/>
</dbReference>